<dbReference type="KEGG" id="sufl:FIL70_03605"/>
<evidence type="ECO:0000313" key="2">
    <source>
        <dbReference type="Proteomes" id="UP000311469"/>
    </source>
</evidence>
<dbReference type="EMBL" id="CP041016">
    <property type="protein sequence ID" value="QDC36464.1"/>
    <property type="molecule type" value="Genomic_DNA"/>
</dbReference>
<organism evidence="1 2">
    <name type="scientific">Sphingobium fuliginis ATCC 27551</name>
    <dbReference type="NCBI Taxonomy" id="1208342"/>
    <lineage>
        <taxon>Bacteria</taxon>
        <taxon>Pseudomonadati</taxon>
        <taxon>Pseudomonadota</taxon>
        <taxon>Alphaproteobacteria</taxon>
        <taxon>Sphingomonadales</taxon>
        <taxon>Sphingomonadaceae</taxon>
        <taxon>Sphingobium</taxon>
    </lineage>
</organism>
<name>A0A5B8CAG8_SPHSA</name>
<reference evidence="1 2" key="1">
    <citation type="submission" date="2019-06" db="EMBL/GenBank/DDBJ databases">
        <title>Genome organization and adaptive potential of archetypical organophosphate degarding Sphingobium fuliginis ATCC 27551.</title>
        <authorList>
            <person name="Sarwar A."/>
            <person name="Parthasarathy S."/>
            <person name="Singh C."/>
            <person name="Siddavattam D."/>
        </authorList>
    </citation>
    <scope>NUCLEOTIDE SEQUENCE [LARGE SCALE GENOMIC DNA]</scope>
    <source>
        <strain evidence="1 2">ATCC 27551</strain>
    </source>
</reference>
<sequence>MKQPADAEAVYIQLGALLAVTPNLSAVDDRHQIPDETLRWLGDVSATVARLGSISDKAELDAAISMLISTGGRAQYAQKIKLVLYRCLTLAQQRAPATAQGTFVATGADFDAFAALHRIFEEAKKSILLVDPYMDESALLTFAILAKEGVSIGLLSDESGMRPALEPAAKAWISQYGDKRHLKVRKAPRRSLHDRLILVDEDKAWILTQSLKDFAARSPATIQRTDPQLALMKFEAYTQIWNSSTVVAETI</sequence>
<dbReference type="RefSeq" id="WP_140041657.1">
    <property type="nucleotide sequence ID" value="NZ_CP041016.1"/>
</dbReference>
<evidence type="ECO:0000313" key="1">
    <source>
        <dbReference type="EMBL" id="QDC36464.1"/>
    </source>
</evidence>
<dbReference type="Gene3D" id="3.30.870.10">
    <property type="entry name" value="Endonuclease Chain A"/>
    <property type="match status" value="1"/>
</dbReference>
<accession>A0A5B8CAG8</accession>
<proteinExistence type="predicted"/>
<dbReference type="AlphaFoldDB" id="A0A5B8CAG8"/>
<gene>
    <name evidence="1" type="ORF">FIL70_03605</name>
</gene>
<protein>
    <submittedName>
        <fullName evidence="1">Phosphatidylserine/phosphatidylglycerophosphate/ cardiolipin synthase family protein</fullName>
    </submittedName>
</protein>
<dbReference type="Proteomes" id="UP000311469">
    <property type="component" value="Chromosome cSF1"/>
</dbReference>
<dbReference type="SUPFAM" id="SSF56024">
    <property type="entry name" value="Phospholipase D/nuclease"/>
    <property type="match status" value="1"/>
</dbReference>